<dbReference type="CDD" id="cd00160">
    <property type="entry name" value="RhoGEF"/>
    <property type="match status" value="1"/>
</dbReference>
<sequence length="964" mass="103678">MDAPPPVPPPRSPLRPPPPPAPEPVLSKRQHALHELLSSERAYASDLALMLEVHIPLAQGPMTQEDIKIVFGNIAELAELSDAFCEALEQIIGNALDDPDATDDRVGALFLRYAPELEAPYKQYITRHPSALAHLTALPSTPELTAYHATTRDAAASLSHAWDLASLLIKPIQRLLKYSLLLGAIIDATALSHPDRPTLLLARTAMEDVARAVNEGRRRAEVVKEVLSAPKKPPTVLRIKSFRAPADVNSEAARVDRMAAELARIDVFAQQLARTAQEWARAADTSAHALLNWARAFAAAIGLSSTVRSEAFDAFLSTLTATLLPRSAALLPQVASDLLAPLARLLASAAQPRLLLASMSEHAPLHHHLLTMTVSPKNRPPPALLDASARYLALRVQLAAELPAPRSSADARDAWAGLWDMLRVEGERNGGGAETEAVWRARWGDVDLGVQSLAVCQPLRVAEAFARGYADPINTNVNGGYGGIGSPDSYGSERNGNAPPSPHYDRKSSSTASVHSRSSEKAAHVTNVLAALEPPRRAPVNVSATAAMMAALQPSHSHTHTASSMSSGYSPSSLGNGYSPLQVSGPFPLMPGRPRGGSDAYSTTAGSTMGGSTLNGYAGWNANERGKSPSRNANGNGKAQTVRGKSPTPTNRTAMTMKDGREEFGEYVSEVGWGDYGGMILPPKKPKDLGREEEKAREKERERQRRQEKEEAKEREKARKKEEKKEKKSSSSKNSSAEPSPRSSLASSKMALLEGAGYGYREKPKPKSKASKSDDSERRGVVRRASDLTNSSNPGRAPSRPPSRGRSFAADETPNHTQTHTFAHPRAAPRPPSHSQPPAPSSFAHRPLPPGPNRNSDPPLPSPNADAEDFKARRSTWLAAPAQYSCRVVHPCTPPAAVSYFGFPFFALEEHALLGVLHEAGHPSTHPRLPLYVDEGEDCLLLCRDTAGEIGWALASFLAPLATD</sequence>
<feature type="compositionally biased region" description="Pro residues" evidence="1">
    <location>
        <begin position="1"/>
        <end position="23"/>
    </location>
</feature>
<protein>
    <recommendedName>
        <fullName evidence="2">DH domain-containing protein</fullName>
    </recommendedName>
</protein>
<organism evidence="3 4">
    <name type="scientific">Mycena alexandri</name>
    <dbReference type="NCBI Taxonomy" id="1745969"/>
    <lineage>
        <taxon>Eukaryota</taxon>
        <taxon>Fungi</taxon>
        <taxon>Dikarya</taxon>
        <taxon>Basidiomycota</taxon>
        <taxon>Agaricomycotina</taxon>
        <taxon>Agaricomycetes</taxon>
        <taxon>Agaricomycetidae</taxon>
        <taxon>Agaricales</taxon>
        <taxon>Marasmiineae</taxon>
        <taxon>Mycenaceae</taxon>
        <taxon>Mycena</taxon>
    </lineage>
</organism>
<gene>
    <name evidence="3" type="ORF">C8F04DRAFT_1396029</name>
</gene>
<dbReference type="InterPro" id="IPR051492">
    <property type="entry name" value="Dynamin-Rho_GEF"/>
</dbReference>
<dbReference type="SMART" id="SM00325">
    <property type="entry name" value="RhoGEF"/>
    <property type="match status" value="1"/>
</dbReference>
<evidence type="ECO:0000313" key="4">
    <source>
        <dbReference type="Proteomes" id="UP001218188"/>
    </source>
</evidence>
<evidence type="ECO:0000259" key="2">
    <source>
        <dbReference type="PROSITE" id="PS50010"/>
    </source>
</evidence>
<feature type="compositionally biased region" description="Pro residues" evidence="1">
    <location>
        <begin position="828"/>
        <end position="840"/>
    </location>
</feature>
<name>A0AAD6SSS1_9AGAR</name>
<feature type="compositionally biased region" description="Basic and acidic residues" evidence="1">
    <location>
        <begin position="760"/>
        <end position="786"/>
    </location>
</feature>
<accession>A0AAD6SSS1</accession>
<dbReference type="AlphaFoldDB" id="A0AAD6SSS1"/>
<dbReference type="Proteomes" id="UP001218188">
    <property type="component" value="Unassembled WGS sequence"/>
</dbReference>
<feature type="compositionally biased region" description="Low complexity" evidence="1">
    <location>
        <begin position="790"/>
        <end position="807"/>
    </location>
</feature>
<dbReference type="SUPFAM" id="SSF48065">
    <property type="entry name" value="DBL homology domain (DH-domain)"/>
    <property type="match status" value="1"/>
</dbReference>
<dbReference type="PANTHER" id="PTHR22834">
    <property type="entry name" value="NUCLEAR FUSION PROTEIN FUS2"/>
    <property type="match status" value="1"/>
</dbReference>
<feature type="domain" description="DH" evidence="2">
    <location>
        <begin position="28"/>
        <end position="216"/>
    </location>
</feature>
<dbReference type="GO" id="GO:0032955">
    <property type="term" value="P:regulation of division septum assembly"/>
    <property type="evidence" value="ECO:0007669"/>
    <property type="project" value="TreeGrafter"/>
</dbReference>
<dbReference type="EMBL" id="JARJCM010000065">
    <property type="protein sequence ID" value="KAJ7033394.1"/>
    <property type="molecule type" value="Genomic_DNA"/>
</dbReference>
<feature type="region of interest" description="Disordered" evidence="1">
    <location>
        <begin position="1"/>
        <end position="25"/>
    </location>
</feature>
<dbReference type="Gene3D" id="1.20.900.10">
    <property type="entry name" value="Dbl homology (DH) domain"/>
    <property type="match status" value="1"/>
</dbReference>
<reference evidence="3" key="1">
    <citation type="submission" date="2023-03" db="EMBL/GenBank/DDBJ databases">
        <title>Massive genome expansion in bonnet fungi (Mycena s.s.) driven by repeated elements and novel gene families across ecological guilds.</title>
        <authorList>
            <consortium name="Lawrence Berkeley National Laboratory"/>
            <person name="Harder C.B."/>
            <person name="Miyauchi S."/>
            <person name="Viragh M."/>
            <person name="Kuo A."/>
            <person name="Thoen E."/>
            <person name="Andreopoulos B."/>
            <person name="Lu D."/>
            <person name="Skrede I."/>
            <person name="Drula E."/>
            <person name="Henrissat B."/>
            <person name="Morin E."/>
            <person name="Kohler A."/>
            <person name="Barry K."/>
            <person name="LaButti K."/>
            <person name="Morin E."/>
            <person name="Salamov A."/>
            <person name="Lipzen A."/>
            <person name="Mereny Z."/>
            <person name="Hegedus B."/>
            <person name="Baldrian P."/>
            <person name="Stursova M."/>
            <person name="Weitz H."/>
            <person name="Taylor A."/>
            <person name="Grigoriev I.V."/>
            <person name="Nagy L.G."/>
            <person name="Martin F."/>
            <person name="Kauserud H."/>
        </authorList>
    </citation>
    <scope>NUCLEOTIDE SEQUENCE</scope>
    <source>
        <strain evidence="3">CBHHK200</strain>
    </source>
</reference>
<feature type="compositionally biased region" description="Polar residues" evidence="1">
    <location>
        <begin position="629"/>
        <end position="639"/>
    </location>
</feature>
<feature type="compositionally biased region" description="Basic and acidic residues" evidence="1">
    <location>
        <begin position="685"/>
        <end position="729"/>
    </location>
</feature>
<evidence type="ECO:0000256" key="1">
    <source>
        <dbReference type="SAM" id="MobiDB-lite"/>
    </source>
</evidence>
<feature type="region of interest" description="Disordered" evidence="1">
    <location>
        <begin position="476"/>
        <end position="521"/>
    </location>
</feature>
<feature type="compositionally biased region" description="Low complexity" evidence="1">
    <location>
        <begin position="731"/>
        <end position="749"/>
    </location>
</feature>
<proteinExistence type="predicted"/>
<dbReference type="GO" id="GO:0031991">
    <property type="term" value="P:regulation of actomyosin contractile ring contraction"/>
    <property type="evidence" value="ECO:0007669"/>
    <property type="project" value="TreeGrafter"/>
</dbReference>
<keyword evidence="4" id="KW-1185">Reference proteome</keyword>
<dbReference type="Pfam" id="PF00621">
    <property type="entry name" value="RhoGEF"/>
    <property type="match status" value="1"/>
</dbReference>
<dbReference type="GO" id="GO:0005737">
    <property type="term" value="C:cytoplasm"/>
    <property type="evidence" value="ECO:0007669"/>
    <property type="project" value="TreeGrafter"/>
</dbReference>
<comment type="caution">
    <text evidence="3">The sequence shown here is derived from an EMBL/GenBank/DDBJ whole genome shotgun (WGS) entry which is preliminary data.</text>
</comment>
<feature type="compositionally biased region" description="Pro residues" evidence="1">
    <location>
        <begin position="847"/>
        <end position="862"/>
    </location>
</feature>
<feature type="region of interest" description="Disordered" evidence="1">
    <location>
        <begin position="618"/>
        <end position="869"/>
    </location>
</feature>
<dbReference type="GO" id="GO:0005085">
    <property type="term" value="F:guanyl-nucleotide exchange factor activity"/>
    <property type="evidence" value="ECO:0007669"/>
    <property type="project" value="InterPro"/>
</dbReference>
<dbReference type="PROSITE" id="PS50010">
    <property type="entry name" value="DH_2"/>
    <property type="match status" value="1"/>
</dbReference>
<dbReference type="PANTHER" id="PTHR22834:SF20">
    <property type="entry name" value="SH3 DOMAIN-CONTAINING PROTEIN"/>
    <property type="match status" value="1"/>
</dbReference>
<evidence type="ECO:0000313" key="3">
    <source>
        <dbReference type="EMBL" id="KAJ7033394.1"/>
    </source>
</evidence>
<dbReference type="InterPro" id="IPR000219">
    <property type="entry name" value="DH_dom"/>
</dbReference>
<dbReference type="InterPro" id="IPR035899">
    <property type="entry name" value="DBL_dom_sf"/>
</dbReference>